<evidence type="ECO:0000256" key="1">
    <source>
        <dbReference type="ARBA" id="ARBA00006383"/>
    </source>
</evidence>
<dbReference type="RefSeq" id="WP_220202195.1">
    <property type="nucleotide sequence ID" value="NZ_BNJK01000001.1"/>
</dbReference>
<dbReference type="SUPFAM" id="SSF110710">
    <property type="entry name" value="TTHA0583/YokD-like"/>
    <property type="match status" value="1"/>
</dbReference>
<comment type="caution">
    <text evidence="5">The sequence shown here is derived from an EMBL/GenBank/DDBJ whole genome shotgun (WGS) entry which is preliminary data.</text>
</comment>
<dbReference type="GO" id="GO:0046353">
    <property type="term" value="F:aminoglycoside 3-N-acetyltransferase activity"/>
    <property type="evidence" value="ECO:0007669"/>
    <property type="project" value="UniProtKB-EC"/>
</dbReference>
<dbReference type="InterPro" id="IPR028345">
    <property type="entry name" value="Antibiotic_NAT-like"/>
</dbReference>
<dbReference type="EMBL" id="BNJK01000001">
    <property type="protein sequence ID" value="GHO91295.1"/>
    <property type="molecule type" value="Genomic_DNA"/>
</dbReference>
<comment type="catalytic activity">
    <reaction evidence="4">
        <text>a 2-deoxystreptamine antibiotic + acetyl-CoA = an N(3)-acetyl-2-deoxystreptamine antibiotic + CoA + H(+)</text>
        <dbReference type="Rhea" id="RHEA:12665"/>
        <dbReference type="ChEBI" id="CHEBI:15378"/>
        <dbReference type="ChEBI" id="CHEBI:57287"/>
        <dbReference type="ChEBI" id="CHEBI:57288"/>
        <dbReference type="ChEBI" id="CHEBI:57921"/>
        <dbReference type="ChEBI" id="CHEBI:77452"/>
        <dbReference type="EC" id="2.3.1.81"/>
    </reaction>
</comment>
<evidence type="ECO:0000313" key="5">
    <source>
        <dbReference type="EMBL" id="GHO91295.1"/>
    </source>
</evidence>
<evidence type="ECO:0000313" key="6">
    <source>
        <dbReference type="Proteomes" id="UP000597444"/>
    </source>
</evidence>
<dbReference type="Proteomes" id="UP000597444">
    <property type="component" value="Unassembled WGS sequence"/>
</dbReference>
<dbReference type="AlphaFoldDB" id="A0A8J3IEZ2"/>
<name>A0A8J3IEZ2_9CHLR</name>
<keyword evidence="4" id="KW-0046">Antibiotic resistance</keyword>
<keyword evidence="3 4" id="KW-0012">Acyltransferase</keyword>
<sequence length="277" mass="30057">MALTKQDIQQVIKTLNLSELPLCVHSSLRSFGPIEGGSDTLLDGLLAEDTTVMVPTFTDQFFPVTPPVDPNFRPARNGLDDGHVWQDSGAQRIYTPATGEIDDDMGILPRTVLARPEHVRGNHPLNSFAAIGPLAEELIEGQQPLQVYMPMDVLAELRGSIILMGVGLERMTFLHFAEQEANRTLFRRWANGPDGRPMLVAVGSCSEGFGNFAPVLASLKREVQVGQSVWQIFPARETLSAAVAAIRANPSITHCADPACSRCNHAVQGGPILPEQS</sequence>
<organism evidence="5 6">
    <name type="scientific">Reticulibacter mediterranei</name>
    <dbReference type="NCBI Taxonomy" id="2778369"/>
    <lineage>
        <taxon>Bacteria</taxon>
        <taxon>Bacillati</taxon>
        <taxon>Chloroflexota</taxon>
        <taxon>Ktedonobacteria</taxon>
        <taxon>Ktedonobacterales</taxon>
        <taxon>Reticulibacteraceae</taxon>
        <taxon>Reticulibacter</taxon>
    </lineage>
</organism>
<evidence type="ECO:0000256" key="4">
    <source>
        <dbReference type="RuleBase" id="RU365031"/>
    </source>
</evidence>
<gene>
    <name evidence="5" type="ORF">KSF_013430</name>
</gene>
<dbReference type="PANTHER" id="PTHR11104">
    <property type="entry name" value="AMINOGLYCOSIDE N3-ACETYLTRANSFERASE"/>
    <property type="match status" value="1"/>
</dbReference>
<evidence type="ECO:0000256" key="2">
    <source>
        <dbReference type="ARBA" id="ARBA00022679"/>
    </source>
</evidence>
<dbReference type="PANTHER" id="PTHR11104:SF0">
    <property type="entry name" value="SPBETA PROPHAGE-DERIVED AMINOGLYCOSIDE N(3')-ACETYLTRANSFERASE-LIKE PROTEIN YOKD"/>
    <property type="match status" value="1"/>
</dbReference>
<reference evidence="5" key="1">
    <citation type="submission" date="2020-10" db="EMBL/GenBank/DDBJ databases">
        <title>Taxonomic study of unclassified bacteria belonging to the class Ktedonobacteria.</title>
        <authorList>
            <person name="Yabe S."/>
            <person name="Wang C.M."/>
            <person name="Zheng Y."/>
            <person name="Sakai Y."/>
            <person name="Cavaletti L."/>
            <person name="Monciardini P."/>
            <person name="Donadio S."/>
        </authorList>
    </citation>
    <scope>NUCLEOTIDE SEQUENCE</scope>
    <source>
        <strain evidence="5">ID150040</strain>
    </source>
</reference>
<protein>
    <recommendedName>
        <fullName evidence="4">Aminoglycoside N(3)-acetyltransferase</fullName>
        <ecNumber evidence="4">2.3.1.-</ecNumber>
    </recommendedName>
</protein>
<proteinExistence type="inferred from homology"/>
<keyword evidence="2 4" id="KW-0808">Transferase</keyword>
<dbReference type="InterPro" id="IPR003679">
    <property type="entry name" value="Amioglycoside_AcTrfase"/>
</dbReference>
<dbReference type="EC" id="2.3.1.-" evidence="4"/>
<accession>A0A8J3IEZ2</accession>
<dbReference type="Pfam" id="PF02522">
    <property type="entry name" value="Antibiotic_NAT"/>
    <property type="match status" value="1"/>
</dbReference>
<evidence type="ECO:0000256" key="3">
    <source>
        <dbReference type="ARBA" id="ARBA00023315"/>
    </source>
</evidence>
<comment type="similarity">
    <text evidence="1 4">Belongs to the antibiotic N-acetyltransferase family.</text>
</comment>
<keyword evidence="6" id="KW-1185">Reference proteome</keyword>
<dbReference type="GO" id="GO:0046677">
    <property type="term" value="P:response to antibiotic"/>
    <property type="evidence" value="ECO:0007669"/>
    <property type="project" value="UniProtKB-KW"/>
</dbReference>